<evidence type="ECO:0000256" key="1">
    <source>
        <dbReference type="SAM" id="SignalP"/>
    </source>
</evidence>
<sequence length="109" mass="11786">MSLRMMRIATAAAVLSLFAAPVFAEDIVFTLNNATTTDVMEFYASPTSADDWEDDILGADILGAGQSAEVTIQGDRGCDYDLRAVFADETEVTDSLNLCETSDYTIVDE</sequence>
<accession>A0ABT3GXV7</accession>
<reference evidence="2 3" key="1">
    <citation type="submission" date="2022-10" db="EMBL/GenBank/DDBJ databases">
        <title>Pararhodobacter sp. nov., isolated from marine algae.</title>
        <authorList>
            <person name="Choi B.J."/>
            <person name="Kim J.M."/>
            <person name="Lee J.K."/>
            <person name="Choi D.G."/>
            <person name="Jeon C.O."/>
        </authorList>
    </citation>
    <scope>NUCLEOTIDE SEQUENCE [LARGE SCALE GENOMIC DNA]</scope>
    <source>
        <strain evidence="2 3">ZQ420</strain>
    </source>
</reference>
<gene>
    <name evidence="2" type="ORF">OKW52_08915</name>
</gene>
<evidence type="ECO:0008006" key="4">
    <source>
        <dbReference type="Google" id="ProtNLM"/>
    </source>
</evidence>
<organism evidence="2 3">
    <name type="scientific">Pararhodobacter zhoushanensis</name>
    <dbReference type="NCBI Taxonomy" id="2479545"/>
    <lineage>
        <taxon>Bacteria</taxon>
        <taxon>Pseudomonadati</taxon>
        <taxon>Pseudomonadota</taxon>
        <taxon>Alphaproteobacteria</taxon>
        <taxon>Rhodobacterales</taxon>
        <taxon>Paracoccaceae</taxon>
        <taxon>Pararhodobacter</taxon>
    </lineage>
</organism>
<evidence type="ECO:0000313" key="3">
    <source>
        <dbReference type="Proteomes" id="UP001208938"/>
    </source>
</evidence>
<evidence type="ECO:0000313" key="2">
    <source>
        <dbReference type="EMBL" id="MCW1932374.1"/>
    </source>
</evidence>
<feature type="signal peptide" evidence="1">
    <location>
        <begin position="1"/>
        <end position="24"/>
    </location>
</feature>
<comment type="caution">
    <text evidence="2">The sequence shown here is derived from an EMBL/GenBank/DDBJ whole genome shotgun (WGS) entry which is preliminary data.</text>
</comment>
<keyword evidence="3" id="KW-1185">Reference proteome</keyword>
<feature type="chain" id="PRO_5047215578" description="Argininosuccinate lyase" evidence="1">
    <location>
        <begin position="25"/>
        <end position="109"/>
    </location>
</feature>
<dbReference type="RefSeq" id="WP_264505385.1">
    <property type="nucleotide sequence ID" value="NZ_JAPDFL010000001.1"/>
</dbReference>
<keyword evidence="1" id="KW-0732">Signal</keyword>
<dbReference type="Proteomes" id="UP001208938">
    <property type="component" value="Unassembled WGS sequence"/>
</dbReference>
<proteinExistence type="predicted"/>
<name>A0ABT3GXV7_9RHOB</name>
<protein>
    <recommendedName>
        <fullName evidence="4">Argininosuccinate lyase</fullName>
    </recommendedName>
</protein>
<dbReference type="EMBL" id="JAPDFL010000001">
    <property type="protein sequence ID" value="MCW1932374.1"/>
    <property type="molecule type" value="Genomic_DNA"/>
</dbReference>